<proteinExistence type="predicted"/>
<evidence type="ECO:0000313" key="2">
    <source>
        <dbReference type="Proteomes" id="UP000238274"/>
    </source>
</evidence>
<dbReference type="VEuPathDB" id="FungiDB:PSHT_05243"/>
<dbReference type="AlphaFoldDB" id="A0A2S4WAX8"/>
<evidence type="ECO:0000313" key="1">
    <source>
        <dbReference type="EMBL" id="POW18924.1"/>
    </source>
</evidence>
<keyword evidence="2" id="KW-1185">Reference proteome</keyword>
<organism evidence="1 2">
    <name type="scientific">Puccinia striiformis</name>
    <dbReference type="NCBI Taxonomy" id="27350"/>
    <lineage>
        <taxon>Eukaryota</taxon>
        <taxon>Fungi</taxon>
        <taxon>Dikarya</taxon>
        <taxon>Basidiomycota</taxon>
        <taxon>Pucciniomycotina</taxon>
        <taxon>Pucciniomycetes</taxon>
        <taxon>Pucciniales</taxon>
        <taxon>Pucciniaceae</taxon>
        <taxon>Puccinia</taxon>
    </lineage>
</organism>
<protein>
    <submittedName>
        <fullName evidence="1">Uncharacterized protein</fullName>
    </submittedName>
</protein>
<dbReference type="EMBL" id="PKSM01000057">
    <property type="protein sequence ID" value="POW18924.1"/>
    <property type="molecule type" value="Genomic_DNA"/>
</dbReference>
<accession>A0A2S4WAX8</accession>
<reference evidence="2" key="3">
    <citation type="journal article" date="2018" name="Mol. Plant Microbe Interact.">
        <title>Genome sequence resources for the wheat stripe rust pathogen (Puccinia striiformis f. sp. tritici) and the barley stripe rust pathogen (Puccinia striiformis f. sp. hordei).</title>
        <authorList>
            <person name="Xia C."/>
            <person name="Wang M."/>
            <person name="Yin C."/>
            <person name="Cornejo O.E."/>
            <person name="Hulbert S.H."/>
            <person name="Chen X."/>
        </authorList>
    </citation>
    <scope>NUCLEOTIDE SEQUENCE [LARGE SCALE GENOMIC DNA]</scope>
    <source>
        <strain evidence="2">93TX-2</strain>
    </source>
</reference>
<comment type="caution">
    <text evidence="1">The sequence shown here is derived from an EMBL/GenBank/DDBJ whole genome shotgun (WGS) entry which is preliminary data.</text>
</comment>
<gene>
    <name evidence="1" type="ORF">PSHT_05243</name>
</gene>
<reference evidence="2" key="2">
    <citation type="journal article" date="2018" name="BMC Genomics">
        <title>Genomic insights into host adaptation between the wheat stripe rust pathogen (Puccinia striiformis f. sp. tritici) and the barley stripe rust pathogen (Puccinia striiformis f. sp. hordei).</title>
        <authorList>
            <person name="Xia C."/>
            <person name="Wang M."/>
            <person name="Yin C."/>
            <person name="Cornejo O.E."/>
            <person name="Hulbert S.H."/>
            <person name="Chen X."/>
        </authorList>
    </citation>
    <scope>NUCLEOTIDE SEQUENCE [LARGE SCALE GENOMIC DNA]</scope>
    <source>
        <strain evidence="2">93TX-2</strain>
    </source>
</reference>
<name>A0A2S4WAX8_9BASI</name>
<dbReference type="Proteomes" id="UP000238274">
    <property type="component" value="Unassembled WGS sequence"/>
</dbReference>
<sequence length="62" mass="7033">MIIEKQGVFSNLLDLGFTTDKRLGPSIMICRMAGSLHRRLEELSKLTFINSLTNPTQKIKIN</sequence>
<reference evidence="1 2" key="1">
    <citation type="submission" date="2017-12" db="EMBL/GenBank/DDBJ databases">
        <title>Gene loss provides genomic basis for host adaptation in cereal stripe rust fungi.</title>
        <authorList>
            <person name="Xia C."/>
        </authorList>
    </citation>
    <scope>NUCLEOTIDE SEQUENCE [LARGE SCALE GENOMIC DNA]</scope>
    <source>
        <strain evidence="1 2">93TX-2</strain>
    </source>
</reference>